<feature type="domain" description="Acyl-CoA oxidase/dehydrogenase middle" evidence="3">
    <location>
        <begin position="186"/>
        <end position="289"/>
    </location>
</feature>
<evidence type="ECO:0000259" key="4">
    <source>
        <dbReference type="Pfam" id="PF18158"/>
    </source>
</evidence>
<comment type="caution">
    <text evidence="5">The sequence shown here is derived from an EMBL/GenBank/DDBJ whole genome shotgun (WGS) entry which is preliminary data.</text>
</comment>
<protein>
    <submittedName>
        <fullName evidence="5">Acyl-CoA dehydrogenase family protein</fullName>
    </submittedName>
</protein>
<keyword evidence="6" id="KW-1185">Reference proteome</keyword>
<sequence length="593" mass="65095">MTHDLNRGPHGAHHIAPDVHGQNFYAIDRQLQDLLRLYMEPGLRAQMTPHFERLGELAGGRLDELAMIADKHPPVLQPRDRFGRDEDWIDYHPAYREMEKIAYEEFGLHAMSHRAGVLGLTEPAHPLVKYAFTYLFVQGEFGLMCPVSMSDTSNFTMKTHASPELKHLLMDRLLSQDPARMMKGAQLMTEKAGGSDVGALETEAERIGVGADGIERWKIYGQKWFCSHADADLALILARPRGAAPGTRGLAMFALPRRLEDGSRNSYRIVRLKDKLGTRSMASGEIVLDGATAYLVGDVNHGFKQMMSQVNLSRLSHGVRAASMMRRCLNEALAAARGRRAFGKPTSEYPLLRRQLMKIMLPTEQALSMYAFSADAMGRADKGDKDAANLLRILTPVYKFRACRDNIPVASAALEVRGGIGYIEEWVTARLVRDAQIGTIWEGTSNINALDVVQRAVGKSGGHKTLSAALKAKYEPSGALPGQYKGLLGATLDRVERFVEAVAADPKQERRSRLAAGALYHATTAALLAWEGATLGAQGGDARRLLLSRLVIEHRLAPQDPLSLGEQGWEEEAINLLLDDAPVPLAKAAALVG</sequence>
<evidence type="ECO:0000313" key="5">
    <source>
        <dbReference type="EMBL" id="MBU8874138.1"/>
    </source>
</evidence>
<evidence type="ECO:0000313" key="6">
    <source>
        <dbReference type="Proteomes" id="UP000727907"/>
    </source>
</evidence>
<evidence type="ECO:0000259" key="3">
    <source>
        <dbReference type="Pfam" id="PF02770"/>
    </source>
</evidence>
<organism evidence="5 6">
    <name type="scientific">Reyranella humidisoli</name>
    <dbReference type="NCBI Taxonomy" id="2849149"/>
    <lineage>
        <taxon>Bacteria</taxon>
        <taxon>Pseudomonadati</taxon>
        <taxon>Pseudomonadota</taxon>
        <taxon>Alphaproteobacteria</taxon>
        <taxon>Hyphomicrobiales</taxon>
        <taxon>Reyranellaceae</taxon>
        <taxon>Reyranella</taxon>
    </lineage>
</organism>
<dbReference type="Pfam" id="PF00441">
    <property type="entry name" value="Acyl-CoA_dh_1"/>
    <property type="match status" value="1"/>
</dbReference>
<feature type="domain" description="Adaptive response protein AidB N-terminal" evidence="4">
    <location>
        <begin position="17"/>
        <end position="176"/>
    </location>
</feature>
<name>A0ABS6IIP2_9HYPH</name>
<dbReference type="PANTHER" id="PTHR42707">
    <property type="entry name" value="ACYL-COA DEHYDROGENASE"/>
    <property type="match status" value="1"/>
</dbReference>
<dbReference type="InterPro" id="IPR052904">
    <property type="entry name" value="Acyl-CoA_dehydrogenase-like"/>
</dbReference>
<dbReference type="EMBL" id="JAHOPB010000001">
    <property type="protein sequence ID" value="MBU8874138.1"/>
    <property type="molecule type" value="Genomic_DNA"/>
</dbReference>
<keyword evidence="1" id="KW-0285">Flavoprotein</keyword>
<dbReference type="InterPro" id="IPR009075">
    <property type="entry name" value="AcylCo_DH/oxidase_C"/>
</dbReference>
<evidence type="ECO:0000256" key="1">
    <source>
        <dbReference type="ARBA" id="ARBA00022630"/>
    </source>
</evidence>
<evidence type="ECO:0000259" key="2">
    <source>
        <dbReference type="Pfam" id="PF00441"/>
    </source>
</evidence>
<dbReference type="Proteomes" id="UP000727907">
    <property type="component" value="Unassembled WGS sequence"/>
</dbReference>
<gene>
    <name evidence="5" type="ORF">KQ910_10210</name>
</gene>
<dbReference type="PROSITE" id="PS00073">
    <property type="entry name" value="ACYL_COA_DH_2"/>
    <property type="match status" value="1"/>
</dbReference>
<dbReference type="PANTHER" id="PTHR42707:SF2">
    <property type="entry name" value="ACD11 DEHYDROGENASE"/>
    <property type="match status" value="1"/>
</dbReference>
<proteinExistence type="predicted"/>
<dbReference type="InterPro" id="IPR006091">
    <property type="entry name" value="Acyl-CoA_Oxase/DH_mid-dom"/>
</dbReference>
<dbReference type="InterPro" id="IPR041504">
    <property type="entry name" value="AidB_N"/>
</dbReference>
<dbReference type="InterPro" id="IPR006089">
    <property type="entry name" value="Acyl-CoA_DH_CS"/>
</dbReference>
<reference evidence="5 6" key="1">
    <citation type="submission" date="2021-06" db="EMBL/GenBank/DDBJ databases">
        <authorList>
            <person name="Lee D.H."/>
        </authorList>
    </citation>
    <scope>NUCLEOTIDE SEQUENCE [LARGE SCALE GENOMIC DNA]</scope>
    <source>
        <strain evidence="5 6">MMS21-HV4-11</strain>
    </source>
</reference>
<dbReference type="Pfam" id="PF02770">
    <property type="entry name" value="Acyl-CoA_dh_M"/>
    <property type="match status" value="1"/>
</dbReference>
<dbReference type="Pfam" id="PF18158">
    <property type="entry name" value="AidB_N"/>
    <property type="match status" value="1"/>
</dbReference>
<accession>A0ABS6IIP2</accession>
<feature type="domain" description="Acyl-CoA dehydrogenase/oxidase C-terminal" evidence="2">
    <location>
        <begin position="300"/>
        <end position="455"/>
    </location>
</feature>